<dbReference type="Pfam" id="PF08713">
    <property type="entry name" value="DNA_alkylation"/>
    <property type="match status" value="1"/>
</dbReference>
<dbReference type="InterPro" id="IPR021133">
    <property type="entry name" value="HEAT_type_2"/>
</dbReference>
<dbReference type="PROSITE" id="PS50077">
    <property type="entry name" value="HEAT_REPEAT"/>
    <property type="match status" value="1"/>
</dbReference>
<dbReference type="EMBL" id="FOAF01000008">
    <property type="protein sequence ID" value="SEM17382.1"/>
    <property type="molecule type" value="Genomic_DNA"/>
</dbReference>
<dbReference type="Gene3D" id="1.25.40.290">
    <property type="entry name" value="ARM repeat domains"/>
    <property type="match status" value="1"/>
</dbReference>
<evidence type="ECO:0000313" key="1">
    <source>
        <dbReference type="EMBL" id="SEM17382.1"/>
    </source>
</evidence>
<protein>
    <submittedName>
        <fullName evidence="1">3-methyladenine DNA glycosylase AlkC</fullName>
    </submittedName>
</protein>
<dbReference type="InterPro" id="IPR016024">
    <property type="entry name" value="ARM-type_fold"/>
</dbReference>
<dbReference type="Proteomes" id="UP000199421">
    <property type="component" value="Unassembled WGS sequence"/>
</dbReference>
<dbReference type="OrthoDB" id="9797162at2"/>
<proteinExistence type="predicted"/>
<sequence length="365" mass="42056">MSLIKNIYNPLFYNDLVDRMVPLLPTLEKATFMDRIFSNNFEQMEWKERMHHTTRVLHTFMPENFSEASPILIKIVDELMVTEKGKDSLALIFLPQYIAMYGLESFKEAIPALEKTTQLVSAEFAVRPFLLKYGNEMIYEMTKWSHHENHKVRRLASEGSRPRLPWGLAIPALKKNPAPILPLLEHLKNDPSEWVRKSVANSLNDIAKDHPQVVLEIANKWKGISKETDAIIKHGCRTLLKQGNTEALRYFGFQHTFISINGVELSTPTVHIGGHLSFSFIITNTANIEKIIRLEYGIHYLKANGKHYKKVFKISERLYKANEISKITRRHSFKPITTRVFYSGQHHLTIILNGSEMAQTSFVLA</sequence>
<gene>
    <name evidence="1" type="ORF">SAMN05661044_04449</name>
</gene>
<keyword evidence="2" id="KW-1185">Reference proteome</keyword>
<reference evidence="2" key="1">
    <citation type="submission" date="2016-10" db="EMBL/GenBank/DDBJ databases">
        <authorList>
            <person name="Varghese N."/>
            <person name="Submissions S."/>
        </authorList>
    </citation>
    <scope>NUCLEOTIDE SEQUENCE [LARGE SCALE GENOMIC DNA]</scope>
    <source>
        <strain evidence="2">DSM 18733</strain>
    </source>
</reference>
<evidence type="ECO:0000313" key="2">
    <source>
        <dbReference type="Proteomes" id="UP000199421"/>
    </source>
</evidence>
<dbReference type="AlphaFoldDB" id="A0A1H7W6Z5"/>
<organism evidence="1 2">
    <name type="scientific">Olivibacter domesticus</name>
    <name type="common">Pseudosphingobacterium domesticum</name>
    <dbReference type="NCBI Taxonomy" id="407022"/>
    <lineage>
        <taxon>Bacteria</taxon>
        <taxon>Pseudomonadati</taxon>
        <taxon>Bacteroidota</taxon>
        <taxon>Sphingobacteriia</taxon>
        <taxon>Sphingobacteriales</taxon>
        <taxon>Sphingobacteriaceae</taxon>
        <taxon>Olivibacter</taxon>
    </lineage>
</organism>
<accession>A0A1H7W6Z5</accession>
<dbReference type="RefSeq" id="WP_093329123.1">
    <property type="nucleotide sequence ID" value="NZ_FOAF01000008.1"/>
</dbReference>
<dbReference type="InterPro" id="IPR014825">
    <property type="entry name" value="DNA_alkylation"/>
</dbReference>
<name>A0A1H7W6Z5_OLID1</name>
<dbReference type="SUPFAM" id="SSF48371">
    <property type="entry name" value="ARM repeat"/>
    <property type="match status" value="1"/>
</dbReference>